<dbReference type="PANTHER" id="PTHR34148">
    <property type="entry name" value="ADENOSYLCOBINAMIDE-GDP RIBAZOLETRANSFERASE"/>
    <property type="match status" value="1"/>
</dbReference>
<evidence type="ECO:0000256" key="5">
    <source>
        <dbReference type="ARBA" id="ARBA00013200"/>
    </source>
</evidence>
<evidence type="ECO:0000256" key="13">
    <source>
        <dbReference type="ARBA" id="ARBA00023136"/>
    </source>
</evidence>
<dbReference type="AlphaFoldDB" id="A0A398B6K9"/>
<evidence type="ECO:0000256" key="7">
    <source>
        <dbReference type="ARBA" id="ARBA00022475"/>
    </source>
</evidence>
<keyword evidence="12 19" id="KW-1133">Transmembrane helix</keyword>
<evidence type="ECO:0000256" key="8">
    <source>
        <dbReference type="ARBA" id="ARBA00022573"/>
    </source>
</evidence>
<dbReference type="Pfam" id="PF02654">
    <property type="entry name" value="CobS"/>
    <property type="match status" value="1"/>
</dbReference>
<sequence>MKWFKGFLINVQFFTSIPIPFALPMDREHLDRAMKTFPLLGLLLGGIVTSLLYIILVWTPLSPLAAAFLIWLAGIVLTGGIHLDGWIDCSDAFFSYQDRGKRLEIMKDPRTGAFGVLSVIIILAAKFLFIYEIILMIQPFSYVYILLLPFFSRMVMGVLLLRVPSAKNDGLGQMFKSSAGKGTLAIYGLYAGLFLAIAASFGQTLPFALILMVVCFLAVLYLKQKILSWFGGLTGDVLGASVEGTELLLWMTLWLLHYTVMG</sequence>
<feature type="transmembrane region" description="Helical" evidence="19">
    <location>
        <begin position="182"/>
        <end position="199"/>
    </location>
</feature>
<accession>A0A398B6K9</accession>
<comment type="caution">
    <text evidence="20">The sequence shown here is derived from an EMBL/GenBank/DDBJ whole genome shotgun (WGS) entry which is preliminary data.</text>
</comment>
<dbReference type="EMBL" id="QWVT01000015">
    <property type="protein sequence ID" value="RID85739.1"/>
    <property type="molecule type" value="Genomic_DNA"/>
</dbReference>
<gene>
    <name evidence="19 20" type="primary">cobS</name>
    <name evidence="20" type="ORF">D1970_09360</name>
</gene>
<reference evidence="20 21" key="1">
    <citation type="submission" date="2018-08" db="EMBL/GenBank/DDBJ databases">
        <title>Bacillus jemisoniae sp. nov., Bacillus chryseoplanitiae sp. nov., Bacillus resnikiae sp. nov., and Bacillus frankliniae sp. nov., isolated from Viking spacecraft and associated surfaces.</title>
        <authorList>
            <person name="Seuylemezian A."/>
            <person name="Vaishampayan P."/>
        </authorList>
    </citation>
    <scope>NUCLEOTIDE SEQUENCE [LARGE SCALE GENOMIC DNA]</scope>
    <source>
        <strain evidence="20 21">JJ-247</strain>
    </source>
</reference>
<name>A0A398B6K9_9BACI</name>
<dbReference type="GO" id="GO:0008818">
    <property type="term" value="F:cobalamin 5'-phosphate synthase activity"/>
    <property type="evidence" value="ECO:0007669"/>
    <property type="project" value="UniProtKB-UniRule"/>
</dbReference>
<dbReference type="EC" id="2.7.8.26" evidence="5 19"/>
<dbReference type="RefSeq" id="WP_119112592.1">
    <property type="nucleotide sequence ID" value="NZ_CBCSEO010000002.1"/>
</dbReference>
<evidence type="ECO:0000313" key="20">
    <source>
        <dbReference type="EMBL" id="RID85739.1"/>
    </source>
</evidence>
<dbReference type="HAMAP" id="MF_00719">
    <property type="entry name" value="CobS"/>
    <property type="match status" value="1"/>
</dbReference>
<dbReference type="InterPro" id="IPR003805">
    <property type="entry name" value="CobS"/>
</dbReference>
<evidence type="ECO:0000256" key="4">
    <source>
        <dbReference type="ARBA" id="ARBA00010561"/>
    </source>
</evidence>
<dbReference type="GO" id="GO:0051073">
    <property type="term" value="F:adenosylcobinamide-GDP ribazoletransferase activity"/>
    <property type="evidence" value="ECO:0007669"/>
    <property type="project" value="UniProtKB-UniRule"/>
</dbReference>
<dbReference type="GO" id="GO:0005886">
    <property type="term" value="C:plasma membrane"/>
    <property type="evidence" value="ECO:0007669"/>
    <property type="project" value="UniProtKB-SubCell"/>
</dbReference>
<organism evidence="20 21">
    <name type="scientific">Mesobacillus zeae</name>
    <dbReference type="NCBI Taxonomy" id="1917180"/>
    <lineage>
        <taxon>Bacteria</taxon>
        <taxon>Bacillati</taxon>
        <taxon>Bacillota</taxon>
        <taxon>Bacilli</taxon>
        <taxon>Bacillales</taxon>
        <taxon>Bacillaceae</taxon>
        <taxon>Mesobacillus</taxon>
    </lineage>
</organism>
<comment type="function">
    <text evidence="14 19">Joins adenosylcobinamide-GDP and alpha-ribazole to generate adenosylcobalamin (Ado-cobalamin). Also synthesizes adenosylcobalamin 5'-phosphate from adenosylcobinamide-GDP and alpha-ribazole 5'-phosphate.</text>
</comment>
<proteinExistence type="inferred from homology"/>
<evidence type="ECO:0000256" key="14">
    <source>
        <dbReference type="ARBA" id="ARBA00025228"/>
    </source>
</evidence>
<comment type="similarity">
    <text evidence="4 19">Belongs to the CobS family.</text>
</comment>
<dbReference type="Proteomes" id="UP000265816">
    <property type="component" value="Unassembled WGS sequence"/>
</dbReference>
<comment type="cofactor">
    <cofactor evidence="1 19">
        <name>Mg(2+)</name>
        <dbReference type="ChEBI" id="CHEBI:18420"/>
    </cofactor>
</comment>
<evidence type="ECO:0000256" key="2">
    <source>
        <dbReference type="ARBA" id="ARBA00004651"/>
    </source>
</evidence>
<dbReference type="PANTHER" id="PTHR34148:SF1">
    <property type="entry name" value="ADENOSYLCOBINAMIDE-GDP RIBAZOLETRANSFERASE"/>
    <property type="match status" value="1"/>
</dbReference>
<feature type="transmembrane region" description="Helical" evidence="19">
    <location>
        <begin position="37"/>
        <end position="58"/>
    </location>
</feature>
<evidence type="ECO:0000256" key="9">
    <source>
        <dbReference type="ARBA" id="ARBA00022679"/>
    </source>
</evidence>
<dbReference type="GO" id="GO:0009236">
    <property type="term" value="P:cobalamin biosynthetic process"/>
    <property type="evidence" value="ECO:0007669"/>
    <property type="project" value="UniProtKB-UniRule"/>
</dbReference>
<keyword evidence="9 19" id="KW-0808">Transferase</keyword>
<evidence type="ECO:0000256" key="15">
    <source>
        <dbReference type="ARBA" id="ARBA00032605"/>
    </source>
</evidence>
<keyword evidence="8 19" id="KW-0169">Cobalamin biosynthesis</keyword>
<keyword evidence="13 19" id="KW-0472">Membrane</keyword>
<comment type="pathway">
    <text evidence="3 19">Cofactor biosynthesis; adenosylcobalamin biosynthesis; adenosylcobalamin from cob(II)yrinate a,c-diamide: step 7/7.</text>
</comment>
<comment type="catalytic activity">
    <reaction evidence="18 19">
        <text>alpha-ribazole 5'-phosphate + adenosylcob(III)inamide-GDP = adenosylcob(III)alamin 5'-phosphate + GMP + H(+)</text>
        <dbReference type="Rhea" id="RHEA:23560"/>
        <dbReference type="ChEBI" id="CHEBI:15378"/>
        <dbReference type="ChEBI" id="CHEBI:57918"/>
        <dbReference type="ChEBI" id="CHEBI:58115"/>
        <dbReference type="ChEBI" id="CHEBI:60487"/>
        <dbReference type="ChEBI" id="CHEBI:60493"/>
        <dbReference type="EC" id="2.7.8.26"/>
    </reaction>
</comment>
<comment type="subcellular location">
    <subcellularLocation>
        <location evidence="2 19">Cell membrane</location>
        <topology evidence="2 19">Multi-pass membrane protein</topology>
    </subcellularLocation>
</comment>
<dbReference type="OrthoDB" id="9794626at2"/>
<keyword evidence="11 19" id="KW-0460">Magnesium</keyword>
<feature type="transmembrane region" description="Helical" evidence="19">
    <location>
        <begin position="64"/>
        <end position="83"/>
    </location>
</feature>
<dbReference type="UniPathway" id="UPA00148">
    <property type="reaction ID" value="UER00238"/>
</dbReference>
<comment type="catalytic activity">
    <reaction evidence="17 19">
        <text>alpha-ribazole + adenosylcob(III)inamide-GDP = adenosylcob(III)alamin + GMP + H(+)</text>
        <dbReference type="Rhea" id="RHEA:16049"/>
        <dbReference type="ChEBI" id="CHEBI:10329"/>
        <dbReference type="ChEBI" id="CHEBI:15378"/>
        <dbReference type="ChEBI" id="CHEBI:18408"/>
        <dbReference type="ChEBI" id="CHEBI:58115"/>
        <dbReference type="ChEBI" id="CHEBI:60487"/>
        <dbReference type="EC" id="2.7.8.26"/>
    </reaction>
</comment>
<keyword evidence="7 19" id="KW-1003">Cell membrane</keyword>
<evidence type="ECO:0000256" key="1">
    <source>
        <dbReference type="ARBA" id="ARBA00001946"/>
    </source>
</evidence>
<evidence type="ECO:0000256" key="19">
    <source>
        <dbReference type="HAMAP-Rule" id="MF_00719"/>
    </source>
</evidence>
<evidence type="ECO:0000256" key="3">
    <source>
        <dbReference type="ARBA" id="ARBA00004663"/>
    </source>
</evidence>
<feature type="transmembrane region" description="Helical" evidence="19">
    <location>
        <begin position="205"/>
        <end position="222"/>
    </location>
</feature>
<keyword evidence="10 19" id="KW-0812">Transmembrane</keyword>
<evidence type="ECO:0000256" key="10">
    <source>
        <dbReference type="ARBA" id="ARBA00022692"/>
    </source>
</evidence>
<protein>
    <recommendedName>
        <fullName evidence="6 19">Adenosylcobinamide-GDP ribazoletransferase</fullName>
        <ecNumber evidence="5 19">2.7.8.26</ecNumber>
    </recommendedName>
    <alternativeName>
        <fullName evidence="16 19">Cobalamin synthase</fullName>
    </alternativeName>
    <alternativeName>
        <fullName evidence="15 19">Cobalamin-5'-phosphate synthase</fullName>
    </alternativeName>
</protein>
<evidence type="ECO:0000256" key="17">
    <source>
        <dbReference type="ARBA" id="ARBA00048623"/>
    </source>
</evidence>
<feature type="transmembrane region" description="Helical" evidence="19">
    <location>
        <begin position="111"/>
        <end position="134"/>
    </location>
</feature>
<evidence type="ECO:0000256" key="16">
    <source>
        <dbReference type="ARBA" id="ARBA00032853"/>
    </source>
</evidence>
<evidence type="ECO:0000313" key="21">
    <source>
        <dbReference type="Proteomes" id="UP000265816"/>
    </source>
</evidence>
<dbReference type="NCBIfam" id="TIGR00317">
    <property type="entry name" value="cobS"/>
    <property type="match status" value="1"/>
</dbReference>
<feature type="transmembrane region" description="Helical" evidence="19">
    <location>
        <begin position="140"/>
        <end position="161"/>
    </location>
</feature>
<evidence type="ECO:0000256" key="6">
    <source>
        <dbReference type="ARBA" id="ARBA00015850"/>
    </source>
</evidence>
<evidence type="ECO:0000256" key="12">
    <source>
        <dbReference type="ARBA" id="ARBA00022989"/>
    </source>
</evidence>
<evidence type="ECO:0000256" key="18">
    <source>
        <dbReference type="ARBA" id="ARBA00049504"/>
    </source>
</evidence>
<keyword evidence="21" id="KW-1185">Reference proteome</keyword>
<evidence type="ECO:0000256" key="11">
    <source>
        <dbReference type="ARBA" id="ARBA00022842"/>
    </source>
</evidence>